<dbReference type="OrthoDB" id="5941637at2"/>
<keyword evidence="2" id="KW-1185">Reference proteome</keyword>
<dbReference type="STRING" id="1121013.GCA_000426365_01280"/>
<protein>
    <recommendedName>
        <fullName evidence="3">Sulfotransferase</fullName>
    </recommendedName>
</protein>
<dbReference type="InterPro" id="IPR027417">
    <property type="entry name" value="P-loop_NTPase"/>
</dbReference>
<name>A0A091BDH9_9GAMM</name>
<dbReference type="AlphaFoldDB" id="A0A091BDH9"/>
<dbReference type="Proteomes" id="UP000029391">
    <property type="component" value="Unassembled WGS sequence"/>
</dbReference>
<proteinExistence type="predicted"/>
<evidence type="ECO:0000313" key="2">
    <source>
        <dbReference type="Proteomes" id="UP000029391"/>
    </source>
</evidence>
<dbReference type="eggNOG" id="ENOG502Z83U">
    <property type="taxonomic scope" value="Bacteria"/>
</dbReference>
<evidence type="ECO:0000313" key="1">
    <source>
        <dbReference type="EMBL" id="KFN48874.1"/>
    </source>
</evidence>
<gene>
    <name evidence="1" type="ORF">P873_13050</name>
</gene>
<evidence type="ECO:0008006" key="3">
    <source>
        <dbReference type="Google" id="ProtNLM"/>
    </source>
</evidence>
<dbReference type="EMBL" id="AWXU01000047">
    <property type="protein sequence ID" value="KFN48874.1"/>
    <property type="molecule type" value="Genomic_DNA"/>
</dbReference>
<comment type="caution">
    <text evidence="1">The sequence shown here is derived from an EMBL/GenBank/DDBJ whole genome shotgun (WGS) entry which is preliminary data.</text>
</comment>
<dbReference type="SUPFAM" id="SSF52540">
    <property type="entry name" value="P-loop containing nucleoside triphosphate hydrolases"/>
    <property type="match status" value="1"/>
</dbReference>
<sequence length="292" mass="33169">MIGKLARRLSRARYAMAAPLLRLREAGELRRLGEGAPRHPLVFIIGAPRTGSTILYQALTNDLDVLYIDNLVCRWHRNLLHGFALSRARFGDRPHDNFKAELGNTSAYGDHAPSECGDFWYRWLDRDEHFVDDDQATPAIVTAIRRELTAVVNRFDRPLMFKNLNAGQRLRLILKAFPDARLIHVVRDTEPTVRSILAARRSRGIGRGEWWSVKPRGYRELLSLDEEAMVRAQVARIEAQIAEDCARFPAGNVMQVRYNDFSPELVARIGQWIGCGRRGGGLPEFRRDGVAS</sequence>
<dbReference type="Pfam" id="PF13469">
    <property type="entry name" value="Sulfotransfer_3"/>
    <property type="match status" value="1"/>
</dbReference>
<accession>A0A091BDH9</accession>
<reference evidence="1 2" key="1">
    <citation type="submission" date="2013-09" db="EMBL/GenBank/DDBJ databases">
        <title>Genome sequencing of Arenimonas composti.</title>
        <authorList>
            <person name="Chen F."/>
            <person name="Wang G."/>
        </authorList>
    </citation>
    <scope>NUCLEOTIDE SEQUENCE [LARGE SCALE GENOMIC DNA]</scope>
    <source>
        <strain evidence="1 2">TR7-09</strain>
    </source>
</reference>
<dbReference type="RefSeq" id="WP_026816625.1">
    <property type="nucleotide sequence ID" value="NZ_AUFF01000002.1"/>
</dbReference>
<organism evidence="1 2">
    <name type="scientific">Arenimonas composti TR7-09 = DSM 18010</name>
    <dbReference type="NCBI Taxonomy" id="1121013"/>
    <lineage>
        <taxon>Bacteria</taxon>
        <taxon>Pseudomonadati</taxon>
        <taxon>Pseudomonadota</taxon>
        <taxon>Gammaproteobacteria</taxon>
        <taxon>Lysobacterales</taxon>
        <taxon>Lysobacteraceae</taxon>
        <taxon>Arenimonas</taxon>
    </lineage>
</organism>
<dbReference type="Gene3D" id="3.40.50.300">
    <property type="entry name" value="P-loop containing nucleotide triphosphate hydrolases"/>
    <property type="match status" value="1"/>
</dbReference>